<feature type="domain" description="MABP" evidence="1">
    <location>
        <begin position="1"/>
        <end position="103"/>
    </location>
</feature>
<name>A0A2K4MJ24_9NEIS</name>
<keyword evidence="3" id="KW-1185">Reference proteome</keyword>
<dbReference type="Proteomes" id="UP000236416">
    <property type="component" value="Unassembled WGS sequence"/>
</dbReference>
<evidence type="ECO:0000259" key="1">
    <source>
        <dbReference type="PROSITE" id="PS51498"/>
    </source>
</evidence>
<comment type="caution">
    <text evidence="2">The sequence shown here is derived from an EMBL/GenBank/DDBJ whole genome shotgun (WGS) entry which is preliminary data.</text>
</comment>
<dbReference type="RefSeq" id="WP_103321662.1">
    <property type="nucleotide sequence ID" value="NZ_PPTF01000085.1"/>
</dbReference>
<gene>
    <name evidence="2" type="ORF">C2134_19055</name>
</gene>
<dbReference type="PROSITE" id="PS51498">
    <property type="entry name" value="MABP"/>
    <property type="match status" value="1"/>
</dbReference>
<evidence type="ECO:0000313" key="2">
    <source>
        <dbReference type="EMBL" id="POA97052.1"/>
    </source>
</evidence>
<proteinExistence type="predicted"/>
<evidence type="ECO:0000313" key="3">
    <source>
        <dbReference type="Proteomes" id="UP000236416"/>
    </source>
</evidence>
<reference evidence="2 3" key="1">
    <citation type="submission" date="2018-01" db="EMBL/GenBank/DDBJ databases">
        <title>Genomic Sequence of Chromobacterium MWU13-2610 from wild cranberry bogs within the Cape Cod National Seashore.</title>
        <authorList>
            <person name="O'Hara-Hanley K."/>
            <person name="Soby S."/>
            <person name="Harrison A."/>
        </authorList>
    </citation>
    <scope>NUCLEOTIDE SEQUENCE [LARGE SCALE GENOMIC DNA]</scope>
    <source>
        <strain evidence="2 3">MWU13-2610</strain>
    </source>
</reference>
<protein>
    <recommendedName>
        <fullName evidence="1">MABP domain-containing protein</fullName>
    </recommendedName>
</protein>
<sequence>MSYVVNISAAARNDDNWRASLPPGAGWNVVANKNGSAQDFNQGSGGKFIYIYYQTAESGKGVSAIRFITGKEAVPPAGWQKINVDLNDGAGGLYIYLCFQNSAESDYIGTLQSGYGDSKESAFSDFGEFAVVMAQDINQGAGGKFIYLGYYYNG</sequence>
<dbReference type="AlphaFoldDB" id="A0A2K4MJ24"/>
<dbReference type="InterPro" id="IPR023341">
    <property type="entry name" value="MABP"/>
</dbReference>
<dbReference type="Gene3D" id="2.100.10.50">
    <property type="match status" value="1"/>
</dbReference>
<organism evidence="2 3">
    <name type="scientific">Chromobacterium sinusclupearum</name>
    <dbReference type="NCBI Taxonomy" id="2077146"/>
    <lineage>
        <taxon>Bacteria</taxon>
        <taxon>Pseudomonadati</taxon>
        <taxon>Pseudomonadota</taxon>
        <taxon>Betaproteobacteria</taxon>
        <taxon>Neisseriales</taxon>
        <taxon>Chromobacteriaceae</taxon>
        <taxon>Chromobacterium</taxon>
    </lineage>
</organism>
<dbReference type="EMBL" id="PPTF01000085">
    <property type="protein sequence ID" value="POA97052.1"/>
    <property type="molecule type" value="Genomic_DNA"/>
</dbReference>
<dbReference type="GO" id="GO:0005737">
    <property type="term" value="C:cytoplasm"/>
    <property type="evidence" value="ECO:0007669"/>
    <property type="project" value="UniProtKB-ARBA"/>
</dbReference>
<accession>A0A2K4MJ24</accession>